<evidence type="ECO:0000313" key="1">
    <source>
        <dbReference type="EMBL" id="GBN93832.1"/>
    </source>
</evidence>
<dbReference type="EMBL" id="BGPR01025162">
    <property type="protein sequence ID" value="GBN93834.1"/>
    <property type="molecule type" value="Genomic_DNA"/>
</dbReference>
<gene>
    <name evidence="1" type="ORF">AVEN_211225_1</name>
    <name evidence="2" type="ORF">AVEN_222131_1</name>
</gene>
<accession>A0A4Y2SZS8</accession>
<dbReference type="EMBL" id="BGPR01025161">
    <property type="protein sequence ID" value="GBN93832.1"/>
    <property type="molecule type" value="Genomic_DNA"/>
</dbReference>
<dbReference type="Proteomes" id="UP000499080">
    <property type="component" value="Unassembled WGS sequence"/>
</dbReference>
<evidence type="ECO:0000313" key="3">
    <source>
        <dbReference type="Proteomes" id="UP000499080"/>
    </source>
</evidence>
<protein>
    <submittedName>
        <fullName evidence="2">Uncharacterized protein</fullName>
    </submittedName>
</protein>
<dbReference type="AlphaFoldDB" id="A0A4Y2SZS8"/>
<sequence length="51" mass="5999">MKKSTHRLGCRYYLAGCFKMLFNFSKSYRPNFEDTEVHTDPAYPKVCKTTS</sequence>
<proteinExistence type="predicted"/>
<comment type="caution">
    <text evidence="2">The sequence shown here is derived from an EMBL/GenBank/DDBJ whole genome shotgun (WGS) entry which is preliminary data.</text>
</comment>
<keyword evidence="3" id="KW-1185">Reference proteome</keyword>
<evidence type="ECO:0000313" key="2">
    <source>
        <dbReference type="EMBL" id="GBN93834.1"/>
    </source>
</evidence>
<feature type="non-terminal residue" evidence="2">
    <location>
        <position position="51"/>
    </location>
</feature>
<reference evidence="2 3" key="1">
    <citation type="journal article" date="2019" name="Sci. Rep.">
        <title>Orb-weaving spider Araneus ventricosus genome elucidates the spidroin gene catalogue.</title>
        <authorList>
            <person name="Kono N."/>
            <person name="Nakamura H."/>
            <person name="Ohtoshi R."/>
            <person name="Moran D.A.P."/>
            <person name="Shinohara A."/>
            <person name="Yoshida Y."/>
            <person name="Fujiwara M."/>
            <person name="Mori M."/>
            <person name="Tomita M."/>
            <person name="Arakawa K."/>
        </authorList>
    </citation>
    <scope>NUCLEOTIDE SEQUENCE [LARGE SCALE GENOMIC DNA]</scope>
</reference>
<name>A0A4Y2SZS8_ARAVE</name>
<organism evidence="2 3">
    <name type="scientific">Araneus ventricosus</name>
    <name type="common">Orbweaver spider</name>
    <name type="synonym">Epeira ventricosa</name>
    <dbReference type="NCBI Taxonomy" id="182803"/>
    <lineage>
        <taxon>Eukaryota</taxon>
        <taxon>Metazoa</taxon>
        <taxon>Ecdysozoa</taxon>
        <taxon>Arthropoda</taxon>
        <taxon>Chelicerata</taxon>
        <taxon>Arachnida</taxon>
        <taxon>Araneae</taxon>
        <taxon>Araneomorphae</taxon>
        <taxon>Entelegynae</taxon>
        <taxon>Araneoidea</taxon>
        <taxon>Araneidae</taxon>
        <taxon>Araneus</taxon>
    </lineage>
</organism>